<feature type="repeat" description="Hemopexin" evidence="1">
    <location>
        <begin position="301"/>
        <end position="347"/>
    </location>
</feature>
<proteinExistence type="predicted"/>
<sequence length="547" mass="62861">MVLFEWQKQKYLTYNRIYWPIDGFNRHGDTILSNLQDKTNNVGDRFLTGFTTQFKYGWLTGAFKFNNSLIVLANKAMDFGTYVFILKNMDDKAEDANKNANKTYPLFTEDFLNKNSIRSVLEVPFISKKEQGKLFNVTIFGVATDPKSPDIVTKLISVDQHGNVIHQMPGVNYSTSSAFVYKNNKEKEILEYVVLHNDAYMCFLNRAYEDMSSIHDYETGDNIRMQPNCMPTLTMFGCPQDFCIRNTVDAFVKIQSAAKIIVFRGPYFWLLKNDANKLPLQYPLITTAKMIASDAPFSVSPTYIDAAFSFVRNNKEVTYLFKGRKMYQYTNSKNLVRKNIEAEFGTEVNVVDAAVFIPKEDKLFLFEGEYVHIYKIDFKTDHFTWMPSVPALLAMTHNFSGLPANLDAVLQIDNNAYFVKQNFYYVVDVNNWDTYKTGNRYSAQIAFNNMTNGQIGLFDTPMSCYESEQSKSDILKLLYLNTPVTATNTKRFVWKQIENKSGTNKEKDTGDRREDSHDGDDKGNGDCVKQKHSIIYLLLITVLIISH</sequence>
<evidence type="ECO:0000313" key="3">
    <source>
        <dbReference type="EMBL" id="RWS27059.1"/>
    </source>
</evidence>
<evidence type="ECO:0000256" key="2">
    <source>
        <dbReference type="SAM" id="MobiDB-lite"/>
    </source>
</evidence>
<dbReference type="InterPro" id="IPR018487">
    <property type="entry name" value="Hemopexin-like_repeat"/>
</dbReference>
<dbReference type="SUPFAM" id="SSF50923">
    <property type="entry name" value="Hemopexin-like domain"/>
    <property type="match status" value="1"/>
</dbReference>
<comment type="caution">
    <text evidence="3">The sequence shown here is derived from an EMBL/GenBank/DDBJ whole genome shotgun (WGS) entry which is preliminary data.</text>
</comment>
<keyword evidence="4" id="KW-1185">Reference proteome</keyword>
<dbReference type="PROSITE" id="PS51642">
    <property type="entry name" value="HEMOPEXIN_2"/>
    <property type="match status" value="1"/>
</dbReference>
<name>A0A443SHS9_9ACAR</name>
<evidence type="ECO:0000256" key="1">
    <source>
        <dbReference type="PROSITE-ProRule" id="PRU01011"/>
    </source>
</evidence>
<accession>A0A443SHS9</accession>
<dbReference type="SMART" id="SM00120">
    <property type="entry name" value="HX"/>
    <property type="match status" value="4"/>
</dbReference>
<dbReference type="AlphaFoldDB" id="A0A443SHS9"/>
<feature type="compositionally biased region" description="Basic and acidic residues" evidence="2">
    <location>
        <begin position="503"/>
        <end position="524"/>
    </location>
</feature>
<dbReference type="Proteomes" id="UP000288716">
    <property type="component" value="Unassembled WGS sequence"/>
</dbReference>
<dbReference type="VEuPathDB" id="VectorBase:LDEU004980"/>
<dbReference type="EMBL" id="NCKV01002277">
    <property type="protein sequence ID" value="RWS27059.1"/>
    <property type="molecule type" value="Genomic_DNA"/>
</dbReference>
<dbReference type="InterPro" id="IPR036375">
    <property type="entry name" value="Hemopexin-like_dom_sf"/>
</dbReference>
<protein>
    <submittedName>
        <fullName evidence="3">Matrix metalloproteinase-19-like isoform X2</fullName>
    </submittedName>
</protein>
<gene>
    <name evidence="3" type="ORF">B4U80_12903</name>
</gene>
<organism evidence="3 4">
    <name type="scientific">Leptotrombidium deliense</name>
    <dbReference type="NCBI Taxonomy" id="299467"/>
    <lineage>
        <taxon>Eukaryota</taxon>
        <taxon>Metazoa</taxon>
        <taxon>Ecdysozoa</taxon>
        <taxon>Arthropoda</taxon>
        <taxon>Chelicerata</taxon>
        <taxon>Arachnida</taxon>
        <taxon>Acari</taxon>
        <taxon>Acariformes</taxon>
        <taxon>Trombidiformes</taxon>
        <taxon>Prostigmata</taxon>
        <taxon>Anystina</taxon>
        <taxon>Parasitengona</taxon>
        <taxon>Trombiculoidea</taxon>
        <taxon>Trombiculidae</taxon>
        <taxon>Leptotrombidium</taxon>
    </lineage>
</organism>
<dbReference type="Gene3D" id="2.110.10.10">
    <property type="entry name" value="Hemopexin-like domain"/>
    <property type="match status" value="1"/>
</dbReference>
<reference evidence="3 4" key="1">
    <citation type="journal article" date="2018" name="Gigascience">
        <title>Genomes of trombidid mites reveal novel predicted allergens and laterally-transferred genes associated with secondary metabolism.</title>
        <authorList>
            <person name="Dong X."/>
            <person name="Chaisiri K."/>
            <person name="Xia D."/>
            <person name="Armstrong S.D."/>
            <person name="Fang Y."/>
            <person name="Donnelly M.J."/>
            <person name="Kadowaki T."/>
            <person name="McGarry J.W."/>
            <person name="Darby A.C."/>
            <person name="Makepeace B.L."/>
        </authorList>
    </citation>
    <scope>NUCLEOTIDE SEQUENCE [LARGE SCALE GENOMIC DNA]</scope>
    <source>
        <strain evidence="3">UoL-UT</strain>
    </source>
</reference>
<feature type="region of interest" description="Disordered" evidence="2">
    <location>
        <begin position="502"/>
        <end position="524"/>
    </location>
</feature>
<evidence type="ECO:0000313" key="4">
    <source>
        <dbReference type="Proteomes" id="UP000288716"/>
    </source>
</evidence>